<name>A0A3M7T5E1_BRAPC</name>
<feature type="coiled-coil region" evidence="1">
    <location>
        <begin position="85"/>
        <end position="112"/>
    </location>
</feature>
<gene>
    <name evidence="2" type="ORF">BpHYR1_009592</name>
</gene>
<keyword evidence="3" id="KW-1185">Reference proteome</keyword>
<keyword evidence="1" id="KW-0175">Coiled coil</keyword>
<protein>
    <submittedName>
        <fullName evidence="2">Uncharacterized protein</fullName>
    </submittedName>
</protein>
<evidence type="ECO:0000313" key="2">
    <source>
        <dbReference type="EMBL" id="RNA43303.1"/>
    </source>
</evidence>
<organism evidence="2 3">
    <name type="scientific">Brachionus plicatilis</name>
    <name type="common">Marine rotifer</name>
    <name type="synonym">Brachionus muelleri</name>
    <dbReference type="NCBI Taxonomy" id="10195"/>
    <lineage>
        <taxon>Eukaryota</taxon>
        <taxon>Metazoa</taxon>
        <taxon>Spiralia</taxon>
        <taxon>Gnathifera</taxon>
        <taxon>Rotifera</taxon>
        <taxon>Eurotatoria</taxon>
        <taxon>Monogononta</taxon>
        <taxon>Pseudotrocha</taxon>
        <taxon>Ploima</taxon>
        <taxon>Brachionidae</taxon>
        <taxon>Brachionus</taxon>
    </lineage>
</organism>
<dbReference type="AlphaFoldDB" id="A0A3M7T5E1"/>
<evidence type="ECO:0000256" key="1">
    <source>
        <dbReference type="SAM" id="Coils"/>
    </source>
</evidence>
<proteinExistence type="predicted"/>
<accession>A0A3M7T5E1</accession>
<evidence type="ECO:0000313" key="3">
    <source>
        <dbReference type="Proteomes" id="UP000276133"/>
    </source>
</evidence>
<dbReference type="Proteomes" id="UP000276133">
    <property type="component" value="Unassembled WGS sequence"/>
</dbReference>
<reference evidence="2 3" key="1">
    <citation type="journal article" date="2018" name="Sci. Rep.">
        <title>Genomic signatures of local adaptation to the degree of environmental predictability in rotifers.</title>
        <authorList>
            <person name="Franch-Gras L."/>
            <person name="Hahn C."/>
            <person name="Garcia-Roger E.M."/>
            <person name="Carmona M.J."/>
            <person name="Serra M."/>
            <person name="Gomez A."/>
        </authorList>
    </citation>
    <scope>NUCLEOTIDE SEQUENCE [LARGE SCALE GENOMIC DNA]</scope>
    <source>
        <strain evidence="2">HYR1</strain>
    </source>
</reference>
<sequence>MGIQHANETKIFCGTLNLKTNENKIRQHLKIYFSTNFQKKDSNYDKEIGNKASTLFLICSIFRNSTTPNEVKKPRISDSGEGCFKALEQKEAKIAKKELAEEEDDHESLLKAN</sequence>
<comment type="caution">
    <text evidence="2">The sequence shown here is derived from an EMBL/GenBank/DDBJ whole genome shotgun (WGS) entry which is preliminary data.</text>
</comment>
<dbReference type="EMBL" id="REGN01000239">
    <property type="protein sequence ID" value="RNA43303.1"/>
    <property type="molecule type" value="Genomic_DNA"/>
</dbReference>